<accession>A0A0W1R302</accession>
<reference evidence="3 4" key="1">
    <citation type="submission" date="2015-12" db="EMBL/GenBank/DDBJ databases">
        <title>Haloprofundus marisrubri gen. nov., sp. nov., an extremely halophilic archaeon isolated from the Discovery deep brine-seawater interface in the Red Sea.</title>
        <authorList>
            <person name="Zhang G."/>
            <person name="Stingl U."/>
            <person name="Rashid M."/>
        </authorList>
    </citation>
    <scope>NUCLEOTIDE SEQUENCE [LARGE SCALE GENOMIC DNA]</scope>
    <source>
        <strain evidence="3 4">SB9</strain>
    </source>
</reference>
<feature type="transmembrane region" description="Helical" evidence="2">
    <location>
        <begin position="119"/>
        <end position="136"/>
    </location>
</feature>
<dbReference type="PANTHER" id="PTHR20992">
    <property type="entry name" value="AT15442P-RELATED"/>
    <property type="match status" value="1"/>
</dbReference>
<keyword evidence="2" id="KW-0812">Transmembrane</keyword>
<evidence type="ECO:0000313" key="4">
    <source>
        <dbReference type="Proteomes" id="UP000054387"/>
    </source>
</evidence>
<dbReference type="Pfam" id="PF04087">
    <property type="entry name" value="DUF389"/>
    <property type="match status" value="1"/>
</dbReference>
<sequence length="458" mass="48429">MQLTIPTDSREAVVGILDARELAFTMTQEVSQREYDLVISVPVETDAVEDLLDAFRSVGVERNGFAVISDVEAVLSDELTDEKEDEPNKQNERLIQTDRISRDELRAQAAEMAAVTPNYVIFTVISAVVAGAGLLADSAAVVVGSMVIAPLLGPAVGASVGSIVNDDDLFRTGVKAQLLGLGLAVFSATLFAFAAKYTVMPNTDIRSLSEVAARVNPGALSLVVALGSGAAGALSLSAGASAPLVGVMIAAALIPPAAAVGLGVAYADSVLVISAGILVLVNVLSINFASLGVLWVRGYRPDHWFEQETARRITLQRIGVLVVGIAVLSSFLVVTTIDVQENAQFESSVEQAAAESELQVLSTTVEYETELFSRTPRLVVVQAVADDGAADQLRERIQARTALDVPVVIVREDVERSGTEAPALDRSRLDSVQPPHDYRRLPAAPRQHRPPSVGGFAI</sequence>
<dbReference type="STRING" id="1514971.AUR64_02470"/>
<organism evidence="3 4">
    <name type="scientific">Haloprofundus marisrubri</name>
    <dbReference type="NCBI Taxonomy" id="1514971"/>
    <lineage>
        <taxon>Archaea</taxon>
        <taxon>Methanobacteriati</taxon>
        <taxon>Methanobacteriota</taxon>
        <taxon>Stenosarchaea group</taxon>
        <taxon>Halobacteria</taxon>
        <taxon>Halobacteriales</taxon>
        <taxon>Haloferacaceae</taxon>
        <taxon>Haloprofundus</taxon>
    </lineage>
</organism>
<feature type="region of interest" description="Disordered" evidence="1">
    <location>
        <begin position="419"/>
        <end position="458"/>
    </location>
</feature>
<dbReference type="EMBL" id="LOPU01000040">
    <property type="protein sequence ID" value="KTG07725.1"/>
    <property type="molecule type" value="Genomic_DNA"/>
</dbReference>
<feature type="transmembrane region" description="Helical" evidence="2">
    <location>
        <begin position="142"/>
        <end position="164"/>
    </location>
</feature>
<feature type="transmembrane region" description="Helical" evidence="2">
    <location>
        <begin position="219"/>
        <end position="237"/>
    </location>
</feature>
<gene>
    <name evidence="3" type="ORF">AUR64_02470</name>
</gene>
<keyword evidence="4" id="KW-1185">Reference proteome</keyword>
<dbReference type="InterPro" id="IPR005240">
    <property type="entry name" value="DUF389"/>
</dbReference>
<protein>
    <recommendedName>
        <fullName evidence="5">TIGR00341 family protein</fullName>
    </recommendedName>
</protein>
<feature type="transmembrane region" description="Helical" evidence="2">
    <location>
        <begin position="317"/>
        <end position="337"/>
    </location>
</feature>
<evidence type="ECO:0000256" key="1">
    <source>
        <dbReference type="SAM" id="MobiDB-lite"/>
    </source>
</evidence>
<feature type="transmembrane region" description="Helical" evidence="2">
    <location>
        <begin position="176"/>
        <end position="199"/>
    </location>
</feature>
<feature type="transmembrane region" description="Helical" evidence="2">
    <location>
        <begin position="272"/>
        <end position="296"/>
    </location>
</feature>
<dbReference type="Proteomes" id="UP000054387">
    <property type="component" value="Unassembled WGS sequence"/>
</dbReference>
<feature type="compositionally biased region" description="Basic and acidic residues" evidence="1">
    <location>
        <begin position="419"/>
        <end position="429"/>
    </location>
</feature>
<dbReference type="AlphaFoldDB" id="A0A0W1R302"/>
<dbReference type="NCBIfam" id="TIGR00341">
    <property type="entry name" value="TIGR00341 family protein"/>
    <property type="match status" value="1"/>
</dbReference>
<dbReference type="PANTHER" id="PTHR20992:SF9">
    <property type="entry name" value="AT15442P-RELATED"/>
    <property type="match status" value="1"/>
</dbReference>
<evidence type="ECO:0000256" key="2">
    <source>
        <dbReference type="SAM" id="Phobius"/>
    </source>
</evidence>
<evidence type="ECO:0000313" key="3">
    <source>
        <dbReference type="EMBL" id="KTG07725.1"/>
    </source>
</evidence>
<comment type="caution">
    <text evidence="3">The sequence shown here is derived from an EMBL/GenBank/DDBJ whole genome shotgun (WGS) entry which is preliminary data.</text>
</comment>
<keyword evidence="2" id="KW-1133">Transmembrane helix</keyword>
<proteinExistence type="predicted"/>
<name>A0A0W1R302_9EURY</name>
<feature type="transmembrane region" description="Helical" evidence="2">
    <location>
        <begin position="244"/>
        <end position="266"/>
    </location>
</feature>
<keyword evidence="2" id="KW-0472">Membrane</keyword>
<evidence type="ECO:0008006" key="5">
    <source>
        <dbReference type="Google" id="ProtNLM"/>
    </source>
</evidence>